<gene>
    <name evidence="1" type="ORF">DACRYDRAFT_95672</name>
</gene>
<dbReference type="GeneID" id="63692372"/>
<name>M5FXF8_DACPD</name>
<evidence type="ECO:0000313" key="2">
    <source>
        <dbReference type="Proteomes" id="UP000030653"/>
    </source>
</evidence>
<sequence length="80" mass="9151">MSDDFGTLEDHGYVFSLHPENPRNAAISEYARIIAERNKDKYKGWHAAVIPEVSLWLEDVHDTSMESMLVLMLNCSINVE</sequence>
<proteinExistence type="predicted"/>
<dbReference type="Proteomes" id="UP000030653">
    <property type="component" value="Unassembled WGS sequence"/>
</dbReference>
<protein>
    <submittedName>
        <fullName evidence="1">Uncharacterized protein</fullName>
    </submittedName>
</protein>
<organism evidence="1 2">
    <name type="scientific">Dacryopinax primogenitus (strain DJM 731)</name>
    <name type="common">Brown rot fungus</name>
    <dbReference type="NCBI Taxonomy" id="1858805"/>
    <lineage>
        <taxon>Eukaryota</taxon>
        <taxon>Fungi</taxon>
        <taxon>Dikarya</taxon>
        <taxon>Basidiomycota</taxon>
        <taxon>Agaricomycotina</taxon>
        <taxon>Dacrymycetes</taxon>
        <taxon>Dacrymycetales</taxon>
        <taxon>Dacrymycetaceae</taxon>
        <taxon>Dacryopinax</taxon>
    </lineage>
</organism>
<evidence type="ECO:0000313" key="1">
    <source>
        <dbReference type="EMBL" id="EJU00470.1"/>
    </source>
</evidence>
<accession>M5FXF8</accession>
<dbReference type="RefSeq" id="XP_040627367.1">
    <property type="nucleotide sequence ID" value="XM_040777310.1"/>
</dbReference>
<keyword evidence="2" id="KW-1185">Reference proteome</keyword>
<dbReference type="EMBL" id="JH795867">
    <property type="protein sequence ID" value="EJU00470.1"/>
    <property type="molecule type" value="Genomic_DNA"/>
</dbReference>
<dbReference type="HOGENOM" id="CLU_2589700_0_0_1"/>
<reference evidence="1 2" key="1">
    <citation type="journal article" date="2012" name="Science">
        <title>The Paleozoic origin of enzymatic lignin decomposition reconstructed from 31 fungal genomes.</title>
        <authorList>
            <person name="Floudas D."/>
            <person name="Binder M."/>
            <person name="Riley R."/>
            <person name="Barry K."/>
            <person name="Blanchette R.A."/>
            <person name="Henrissat B."/>
            <person name="Martinez A.T."/>
            <person name="Otillar R."/>
            <person name="Spatafora J.W."/>
            <person name="Yadav J.S."/>
            <person name="Aerts A."/>
            <person name="Benoit I."/>
            <person name="Boyd A."/>
            <person name="Carlson A."/>
            <person name="Copeland A."/>
            <person name="Coutinho P.M."/>
            <person name="de Vries R.P."/>
            <person name="Ferreira P."/>
            <person name="Findley K."/>
            <person name="Foster B."/>
            <person name="Gaskell J."/>
            <person name="Glotzer D."/>
            <person name="Gorecki P."/>
            <person name="Heitman J."/>
            <person name="Hesse C."/>
            <person name="Hori C."/>
            <person name="Igarashi K."/>
            <person name="Jurgens J.A."/>
            <person name="Kallen N."/>
            <person name="Kersten P."/>
            <person name="Kohler A."/>
            <person name="Kuees U."/>
            <person name="Kumar T.K.A."/>
            <person name="Kuo A."/>
            <person name="LaButti K."/>
            <person name="Larrondo L.F."/>
            <person name="Lindquist E."/>
            <person name="Ling A."/>
            <person name="Lombard V."/>
            <person name="Lucas S."/>
            <person name="Lundell T."/>
            <person name="Martin R."/>
            <person name="McLaughlin D.J."/>
            <person name="Morgenstern I."/>
            <person name="Morin E."/>
            <person name="Murat C."/>
            <person name="Nagy L.G."/>
            <person name="Nolan M."/>
            <person name="Ohm R.A."/>
            <person name="Patyshakuliyeva A."/>
            <person name="Rokas A."/>
            <person name="Ruiz-Duenas F.J."/>
            <person name="Sabat G."/>
            <person name="Salamov A."/>
            <person name="Samejima M."/>
            <person name="Schmutz J."/>
            <person name="Slot J.C."/>
            <person name="St John F."/>
            <person name="Stenlid J."/>
            <person name="Sun H."/>
            <person name="Sun S."/>
            <person name="Syed K."/>
            <person name="Tsang A."/>
            <person name="Wiebenga A."/>
            <person name="Young D."/>
            <person name="Pisabarro A."/>
            <person name="Eastwood D.C."/>
            <person name="Martin F."/>
            <person name="Cullen D."/>
            <person name="Grigoriev I.V."/>
            <person name="Hibbett D.S."/>
        </authorList>
    </citation>
    <scope>NUCLEOTIDE SEQUENCE [LARGE SCALE GENOMIC DNA]</scope>
    <source>
        <strain evidence="1 2">DJM-731 SS1</strain>
    </source>
</reference>
<dbReference type="AlphaFoldDB" id="M5FXF8"/>